<reference evidence="1" key="1">
    <citation type="journal article" date="2021" name="New Phytol.">
        <title>Evolutionary innovations through gain and loss of genes in the ectomycorrhizal Boletales.</title>
        <authorList>
            <person name="Wu G."/>
            <person name="Miyauchi S."/>
            <person name="Morin E."/>
            <person name="Kuo A."/>
            <person name="Drula E."/>
            <person name="Varga T."/>
            <person name="Kohler A."/>
            <person name="Feng B."/>
            <person name="Cao Y."/>
            <person name="Lipzen A."/>
            <person name="Daum C."/>
            <person name="Hundley H."/>
            <person name="Pangilinan J."/>
            <person name="Johnson J."/>
            <person name="Barry K."/>
            <person name="LaButti K."/>
            <person name="Ng V."/>
            <person name="Ahrendt S."/>
            <person name="Min B."/>
            <person name="Choi I.G."/>
            <person name="Park H."/>
            <person name="Plett J.M."/>
            <person name="Magnuson J."/>
            <person name="Spatafora J.W."/>
            <person name="Nagy L.G."/>
            <person name="Henrissat B."/>
            <person name="Grigoriev I.V."/>
            <person name="Yang Z.L."/>
            <person name="Xu J."/>
            <person name="Martin F.M."/>
        </authorList>
    </citation>
    <scope>NUCLEOTIDE SEQUENCE</scope>
    <source>
        <strain evidence="1">KUC20120723A-06</strain>
    </source>
</reference>
<comment type="caution">
    <text evidence="1">The sequence shown here is derived from an EMBL/GenBank/DDBJ whole genome shotgun (WGS) entry which is preliminary data.</text>
</comment>
<evidence type="ECO:0000313" key="2">
    <source>
        <dbReference type="Proteomes" id="UP000790709"/>
    </source>
</evidence>
<protein>
    <submittedName>
        <fullName evidence="1">Uncharacterized protein</fullName>
    </submittedName>
</protein>
<accession>A0ACB8BGN6</accession>
<gene>
    <name evidence="1" type="ORF">BV22DRAFT_1129690</name>
</gene>
<evidence type="ECO:0000313" key="1">
    <source>
        <dbReference type="EMBL" id="KAH7924641.1"/>
    </source>
</evidence>
<organism evidence="1 2">
    <name type="scientific">Leucogyrophana mollusca</name>
    <dbReference type="NCBI Taxonomy" id="85980"/>
    <lineage>
        <taxon>Eukaryota</taxon>
        <taxon>Fungi</taxon>
        <taxon>Dikarya</taxon>
        <taxon>Basidiomycota</taxon>
        <taxon>Agaricomycotina</taxon>
        <taxon>Agaricomycetes</taxon>
        <taxon>Agaricomycetidae</taxon>
        <taxon>Boletales</taxon>
        <taxon>Boletales incertae sedis</taxon>
        <taxon>Leucogyrophana</taxon>
    </lineage>
</organism>
<keyword evidence="2" id="KW-1185">Reference proteome</keyword>
<dbReference type="Proteomes" id="UP000790709">
    <property type="component" value="Unassembled WGS sequence"/>
</dbReference>
<sequence>MSTRDIGIQYTALSEDHLSSQPPKSGTRWRAPRPFRRAVPLALGALALAIILSGLVASGYYWGRATSPALYPASCSGCTNGFDYNTFYGIPTNLSVIPPEALVNHTELDLKTGFTPSATPQTREYTFNITQALSAPDGFQKPMIVINNQFPGPLIEANSGDTIRVHVNNLMANWSTTLHWHGIDQKNTTWMDGVAAVSQCGIPPGDNFTYEFTVSDQRGTFWYHSHLSVQYTDGLFGPIVIHDPSEMVEEVDEERIIFMGDWYHTYGSVLVASYLNPTSTWMNGESGVEALADNLLINGRNIYNCSVISTTFPPNHDGQPSPKCDESQGRRYTTTVEKGKAYRLRLINHSTFFSFWFSIDNHTVEIVEIDGVEVKPIPFRGVNVNIGQRYSVIVRTNQTAGNYYMRASFPTTCFLPFVPYNSSGLDSTNYQVMGVLNYDGTDPSAPPIGSPGNTSNPFGAEDNPYNYLVYEGCNDMPFNMPVPLRAKPAYDVSSGLNMHYLEYEFRQSQNDNRIFVNQTSWAPLENNATLWKTIGQNFTGPGGGYNHWGYSLDQQVLLVRDAGRNEGVQVVINSLDGMEHPWHLHGHEFQASYFAIVGWGKGMYGQGQPTSWNLDNPMRRDTVSVPALSHIVLRFLADNPGMWALHCHVAWHMEGGMFVQVLERPYDLMDMLKTKLNPRVKAKSMRFCYKSGDQAFGTEAQWEPEDLEPSATAGVRRTLDSAPFRTGVESDRSTVSAAPAATLR</sequence>
<name>A0ACB8BGN6_9AGAM</name>
<proteinExistence type="predicted"/>
<dbReference type="EMBL" id="MU266420">
    <property type="protein sequence ID" value="KAH7924641.1"/>
    <property type="molecule type" value="Genomic_DNA"/>
</dbReference>